<evidence type="ECO:0000313" key="2">
    <source>
        <dbReference type="Proteomes" id="UP000799772"/>
    </source>
</evidence>
<dbReference type="AlphaFoldDB" id="A0A9P4I4W5"/>
<accession>A0A9P4I4W5</accession>
<dbReference type="EMBL" id="ML978139">
    <property type="protein sequence ID" value="KAF2093217.1"/>
    <property type="molecule type" value="Genomic_DNA"/>
</dbReference>
<keyword evidence="2" id="KW-1185">Reference proteome</keyword>
<dbReference type="Proteomes" id="UP000799772">
    <property type="component" value="Unassembled WGS sequence"/>
</dbReference>
<proteinExistence type="predicted"/>
<dbReference type="OrthoDB" id="3795850at2759"/>
<evidence type="ECO:0000313" key="1">
    <source>
        <dbReference type="EMBL" id="KAF2093217.1"/>
    </source>
</evidence>
<sequence>MSSASSAVAWAVPIRMPQLGAHLQAHLEAKPVLNLLRLCHRFGTGPNNHLPKLPQELLDMIIAEYMSDARKEYVKQWNRDFECYEETCRRRDHIPEEEHQDYLDVLGTAVGGKSPTSSELSDQLADIGDPIFDAHYSSLHAWSGRICQHEGGAFAKYDKILRKEFGLEAFIAAQRIPDEVFPYLDITRHRYVSDNMNTIIAFLMLPSHVLEESFNEADCAEADGEFYEVFSTMSMCIDPATLALSEEQKGRFERAMRVLELDVFVHIIQLGELVKPSNVNGLAKKTSRTRLFTDDFSKLTTKQKEEKKTEIKEMKRNVEESQWPKLLSMVKYSSAWFL</sequence>
<name>A0A9P4I4W5_9PEZI</name>
<gene>
    <name evidence="1" type="ORF">NA57DRAFT_81554</name>
</gene>
<reference evidence="1" key="1">
    <citation type="journal article" date="2020" name="Stud. Mycol.">
        <title>101 Dothideomycetes genomes: a test case for predicting lifestyles and emergence of pathogens.</title>
        <authorList>
            <person name="Haridas S."/>
            <person name="Albert R."/>
            <person name="Binder M."/>
            <person name="Bloem J."/>
            <person name="Labutti K."/>
            <person name="Salamov A."/>
            <person name="Andreopoulos B."/>
            <person name="Baker S."/>
            <person name="Barry K."/>
            <person name="Bills G."/>
            <person name="Bluhm B."/>
            <person name="Cannon C."/>
            <person name="Castanera R."/>
            <person name="Culley D."/>
            <person name="Daum C."/>
            <person name="Ezra D."/>
            <person name="Gonzalez J."/>
            <person name="Henrissat B."/>
            <person name="Kuo A."/>
            <person name="Liang C."/>
            <person name="Lipzen A."/>
            <person name="Lutzoni F."/>
            <person name="Magnuson J."/>
            <person name="Mondo S."/>
            <person name="Nolan M."/>
            <person name="Ohm R."/>
            <person name="Pangilinan J."/>
            <person name="Park H.-J."/>
            <person name="Ramirez L."/>
            <person name="Alfaro M."/>
            <person name="Sun H."/>
            <person name="Tritt A."/>
            <person name="Yoshinaga Y."/>
            <person name="Zwiers L.-H."/>
            <person name="Turgeon B."/>
            <person name="Goodwin S."/>
            <person name="Spatafora J."/>
            <person name="Crous P."/>
            <person name="Grigoriev I."/>
        </authorList>
    </citation>
    <scope>NUCLEOTIDE SEQUENCE</scope>
    <source>
        <strain evidence="1">CBS 133067</strain>
    </source>
</reference>
<protein>
    <submittedName>
        <fullName evidence="1">Uncharacterized protein</fullName>
    </submittedName>
</protein>
<comment type="caution">
    <text evidence="1">The sequence shown here is derived from an EMBL/GenBank/DDBJ whole genome shotgun (WGS) entry which is preliminary data.</text>
</comment>
<organism evidence="1 2">
    <name type="scientific">Rhizodiscina lignyota</name>
    <dbReference type="NCBI Taxonomy" id="1504668"/>
    <lineage>
        <taxon>Eukaryota</taxon>
        <taxon>Fungi</taxon>
        <taxon>Dikarya</taxon>
        <taxon>Ascomycota</taxon>
        <taxon>Pezizomycotina</taxon>
        <taxon>Dothideomycetes</taxon>
        <taxon>Pleosporomycetidae</taxon>
        <taxon>Aulographales</taxon>
        <taxon>Rhizodiscinaceae</taxon>
        <taxon>Rhizodiscina</taxon>
    </lineage>
</organism>